<feature type="transmembrane region" description="Helical" evidence="6">
    <location>
        <begin position="124"/>
        <end position="142"/>
    </location>
</feature>
<dbReference type="PANTHER" id="PTHR43243">
    <property type="entry name" value="INNER MEMBRANE TRANSPORTER YGJI-RELATED"/>
    <property type="match status" value="1"/>
</dbReference>
<protein>
    <submittedName>
        <fullName evidence="8">Amino acid permease</fullName>
    </submittedName>
</protein>
<gene>
    <name evidence="8" type="ORF">ENV17_03375</name>
</gene>
<feature type="transmembrane region" description="Helical" evidence="6">
    <location>
        <begin position="12"/>
        <end position="32"/>
    </location>
</feature>
<keyword evidence="4 6" id="KW-1133">Transmembrane helix</keyword>
<feature type="transmembrane region" description="Helical" evidence="6">
    <location>
        <begin position="269"/>
        <end position="292"/>
    </location>
</feature>
<evidence type="ECO:0000256" key="5">
    <source>
        <dbReference type="ARBA" id="ARBA00023136"/>
    </source>
</evidence>
<comment type="subcellular location">
    <subcellularLocation>
        <location evidence="1">Membrane</location>
        <topology evidence="1">Multi-pass membrane protein</topology>
    </subcellularLocation>
</comment>
<proteinExistence type="predicted"/>
<comment type="caution">
    <text evidence="8">The sequence shown here is derived from an EMBL/GenBank/DDBJ whole genome shotgun (WGS) entry which is preliminary data.</text>
</comment>
<dbReference type="Gene3D" id="1.20.1740.10">
    <property type="entry name" value="Amino acid/polyamine transporter I"/>
    <property type="match status" value="1"/>
</dbReference>
<dbReference type="AlphaFoldDB" id="A0A7C4FEU0"/>
<reference evidence="8" key="1">
    <citation type="journal article" date="2020" name="mSystems">
        <title>Genome- and Community-Level Interaction Insights into Carbon Utilization and Element Cycling Functions of Hydrothermarchaeota in Hydrothermal Sediment.</title>
        <authorList>
            <person name="Zhou Z."/>
            <person name="Liu Y."/>
            <person name="Xu W."/>
            <person name="Pan J."/>
            <person name="Luo Z.H."/>
            <person name="Li M."/>
        </authorList>
    </citation>
    <scope>NUCLEOTIDE SEQUENCE [LARGE SCALE GENOMIC DNA]</scope>
    <source>
        <strain evidence="8">SpSt-735</strain>
    </source>
</reference>
<evidence type="ECO:0000256" key="2">
    <source>
        <dbReference type="ARBA" id="ARBA00022448"/>
    </source>
</evidence>
<feature type="transmembrane region" description="Helical" evidence="6">
    <location>
        <begin position="185"/>
        <end position="205"/>
    </location>
</feature>
<feature type="transmembrane region" description="Helical" evidence="6">
    <location>
        <begin position="149"/>
        <end position="173"/>
    </location>
</feature>
<accession>A0A7C4FEU0</accession>
<dbReference type="GO" id="GO:0015171">
    <property type="term" value="F:amino acid transmembrane transporter activity"/>
    <property type="evidence" value="ECO:0007669"/>
    <property type="project" value="TreeGrafter"/>
</dbReference>
<keyword evidence="5 6" id="KW-0472">Membrane</keyword>
<evidence type="ECO:0000313" key="8">
    <source>
        <dbReference type="EMBL" id="HGI43410.1"/>
    </source>
</evidence>
<dbReference type="InterPro" id="IPR004841">
    <property type="entry name" value="AA-permease/SLC12A_dom"/>
</dbReference>
<organism evidence="8">
    <name type="scientific">Thermofilum pendens</name>
    <dbReference type="NCBI Taxonomy" id="2269"/>
    <lineage>
        <taxon>Archaea</taxon>
        <taxon>Thermoproteota</taxon>
        <taxon>Thermoprotei</taxon>
        <taxon>Thermofilales</taxon>
        <taxon>Thermofilaceae</taxon>
        <taxon>Thermofilum</taxon>
    </lineage>
</organism>
<evidence type="ECO:0000256" key="1">
    <source>
        <dbReference type="ARBA" id="ARBA00004141"/>
    </source>
</evidence>
<evidence type="ECO:0000259" key="7">
    <source>
        <dbReference type="Pfam" id="PF00324"/>
    </source>
</evidence>
<feature type="transmembrane region" description="Helical" evidence="6">
    <location>
        <begin position="362"/>
        <end position="385"/>
    </location>
</feature>
<feature type="transmembrane region" description="Helical" evidence="6">
    <location>
        <begin position="44"/>
        <end position="66"/>
    </location>
</feature>
<dbReference type="EMBL" id="DTFI01000080">
    <property type="protein sequence ID" value="HGI43410.1"/>
    <property type="molecule type" value="Genomic_DNA"/>
</dbReference>
<feature type="transmembrane region" description="Helical" evidence="6">
    <location>
        <begin position="87"/>
        <end position="112"/>
    </location>
</feature>
<name>A0A7C4FEU0_THEPE</name>
<keyword evidence="3 6" id="KW-0812">Transmembrane</keyword>
<evidence type="ECO:0000256" key="4">
    <source>
        <dbReference type="ARBA" id="ARBA00022989"/>
    </source>
</evidence>
<evidence type="ECO:0000256" key="6">
    <source>
        <dbReference type="SAM" id="Phobius"/>
    </source>
</evidence>
<feature type="transmembrane region" description="Helical" evidence="6">
    <location>
        <begin position="226"/>
        <end position="249"/>
    </location>
</feature>
<dbReference type="PIRSF" id="PIRSF006060">
    <property type="entry name" value="AA_transporter"/>
    <property type="match status" value="1"/>
</dbReference>
<feature type="transmembrane region" description="Helical" evidence="6">
    <location>
        <begin position="323"/>
        <end position="342"/>
    </location>
</feature>
<dbReference type="Pfam" id="PF00324">
    <property type="entry name" value="AA_permease"/>
    <property type="match status" value="1"/>
</dbReference>
<keyword evidence="2" id="KW-0813">Transport</keyword>
<feature type="domain" description="Amino acid permease/ SLC12A" evidence="7">
    <location>
        <begin position="16"/>
        <end position="425"/>
    </location>
</feature>
<feature type="transmembrane region" description="Helical" evidence="6">
    <location>
        <begin position="405"/>
        <end position="421"/>
    </location>
</feature>
<evidence type="ECO:0000256" key="3">
    <source>
        <dbReference type="ARBA" id="ARBA00022692"/>
    </source>
</evidence>
<feature type="transmembrane region" description="Helical" evidence="6">
    <location>
        <begin position="427"/>
        <end position="444"/>
    </location>
</feature>
<sequence length="447" mass="47589">MRMSGLKRELGLGYATLFGVGLILGAGIYVLIGRAAGIVGDAVWASVAFSGLIAVSTAFSFAELAGMFPYASSTHRYVAEAVPGRQVLAFLAGWLLFFGGVAGAATAALGFAGYFCRLTGLTSSVPPALALLALLSALNWWGIKESASLSAVFTVIESMGLLLVIALALVSPARQPNYLEAAPGVNPLVAVMVGAAIFYFAYTGFEFQPTLSEETKDAERTIPKAIVLAVFVTTLLYLAVSLSVVRLMSWEDLGASKAPLADAASVAWAGAYGLLMAIALFATTNTVLGFLVSASRLVYGLAEEGVVWEGFGRVDSWRRTPHVSVLFSGLLAVLLILLTYYLPEVTGWRLRFGGFEYQLIDLVGKTSSLSVLLVFLLVNSSLIALRVRRPEAPRPFRVPLSVGRVPVLPLLANVLILVFLAVSFADWIVWFSTGLVVLLGLLMHKRG</sequence>
<dbReference type="PANTHER" id="PTHR43243:SF4">
    <property type="entry name" value="CATIONIC AMINO ACID TRANSPORTER 4"/>
    <property type="match status" value="1"/>
</dbReference>
<dbReference type="GO" id="GO:0016020">
    <property type="term" value="C:membrane"/>
    <property type="evidence" value="ECO:0007669"/>
    <property type="project" value="UniProtKB-SubCell"/>
</dbReference>